<name>A0A076FC52_9BACT</name>
<dbReference type="Pfam" id="PF08668">
    <property type="entry name" value="HDOD"/>
    <property type="match status" value="1"/>
</dbReference>
<proteinExistence type="predicted"/>
<protein>
    <submittedName>
        <fullName evidence="2">HDOD domain-containing signal-transduction protein</fullName>
    </submittedName>
</protein>
<evidence type="ECO:0000259" key="1">
    <source>
        <dbReference type="PROSITE" id="PS51833"/>
    </source>
</evidence>
<sequence>MNQAIYKSIKTLPPLDDTIIKIQQICSDPNGQMSDLVNIIQKDPMLTANILRSANSPLYGFSREITDVNRAVMLFGIATIRGFALSGAIKKTFSMDLKPYGITNEEFMQIASMQNALIFNWYSKVDRDLLKILAPASFMMEVGKIIIAKELIENDKTPFFQDKLKHINTPADLSDLEVDMVGISNEDVTAKIFEQWNLETEMIDAIFYSNNPDDAPDHIKPCAIALKIVKNAINTFGKLTDENLQNTLALLDTYGFEQAAFIEAVKKVKG</sequence>
<keyword evidence="3" id="KW-1185">Reference proteome</keyword>
<dbReference type="OrthoDB" id="9803649at2"/>
<evidence type="ECO:0000313" key="3">
    <source>
        <dbReference type="Proteomes" id="UP000028486"/>
    </source>
</evidence>
<gene>
    <name evidence="2" type="ORF">CIG1485E_1173</name>
</gene>
<dbReference type="InterPro" id="IPR013976">
    <property type="entry name" value="HDOD"/>
</dbReference>
<dbReference type="eggNOG" id="COG1639">
    <property type="taxonomic scope" value="Bacteria"/>
</dbReference>
<dbReference type="AlphaFoldDB" id="A0A076FC52"/>
<reference evidence="3" key="1">
    <citation type="journal article" date="2014" name="Genome Announc.">
        <title>Complete Genome Sequence of Campylobacter iguaniorum Strain 1485ET, Isolated from a Bearded Dragon (Pogona vitticeps).</title>
        <authorList>
            <person name="Gilbert M.J."/>
            <person name="Miller W.G."/>
            <person name="Yee E."/>
            <person name="Kik M."/>
            <person name="Wagenaar J.A."/>
            <person name="Duim B."/>
        </authorList>
    </citation>
    <scope>NUCLEOTIDE SEQUENCE [LARGE SCALE GENOMIC DNA]</scope>
    <source>
        <strain evidence="3">1485E</strain>
    </source>
</reference>
<dbReference type="Gene3D" id="1.10.3210.10">
    <property type="entry name" value="Hypothetical protein af1432"/>
    <property type="match status" value="1"/>
</dbReference>
<dbReference type="HOGENOM" id="CLU_048246_5_0_7"/>
<dbReference type="PANTHER" id="PTHR33525">
    <property type="match status" value="1"/>
</dbReference>
<dbReference type="STRING" id="1244531.CIG2463D_1264"/>
<dbReference type="PANTHER" id="PTHR33525:SF3">
    <property type="entry name" value="RIBONUCLEASE Y"/>
    <property type="match status" value="1"/>
</dbReference>
<dbReference type="SUPFAM" id="SSF109604">
    <property type="entry name" value="HD-domain/PDEase-like"/>
    <property type="match status" value="1"/>
</dbReference>
<organism evidence="2 3">
    <name type="scientific">Campylobacter iguaniorum</name>
    <dbReference type="NCBI Taxonomy" id="1244531"/>
    <lineage>
        <taxon>Bacteria</taxon>
        <taxon>Pseudomonadati</taxon>
        <taxon>Campylobacterota</taxon>
        <taxon>Epsilonproteobacteria</taxon>
        <taxon>Campylobacterales</taxon>
        <taxon>Campylobacteraceae</taxon>
        <taxon>Campylobacter</taxon>
    </lineage>
</organism>
<evidence type="ECO:0000313" key="2">
    <source>
        <dbReference type="EMBL" id="AII15007.1"/>
    </source>
</evidence>
<dbReference type="PROSITE" id="PS51833">
    <property type="entry name" value="HDOD"/>
    <property type="match status" value="1"/>
</dbReference>
<dbReference type="EMBL" id="CP009043">
    <property type="protein sequence ID" value="AII15007.1"/>
    <property type="molecule type" value="Genomic_DNA"/>
</dbReference>
<dbReference type="PATRIC" id="fig|1244531.5.peg.1274"/>
<feature type="domain" description="HDOD" evidence="1">
    <location>
        <begin position="12"/>
        <end position="212"/>
    </location>
</feature>
<dbReference type="KEGG" id="caj:CIG1485E_1173"/>
<dbReference type="Proteomes" id="UP000028486">
    <property type="component" value="Chromosome"/>
</dbReference>
<dbReference type="RefSeq" id="WP_038454585.1">
    <property type="nucleotide sequence ID" value="NZ_CP009043.1"/>
</dbReference>
<accession>A0A076FC52</accession>
<dbReference type="InterPro" id="IPR052340">
    <property type="entry name" value="RNase_Y/CdgJ"/>
</dbReference>